<evidence type="ECO:0000313" key="3">
    <source>
        <dbReference type="Proteomes" id="UP001063166"/>
    </source>
</evidence>
<reference evidence="2" key="1">
    <citation type="submission" date="2022-07" db="EMBL/GenBank/DDBJ databases">
        <title>The genome of Lyophyllum shimeji provides insight into the initial evolution of ectomycorrhizal fungal genome.</title>
        <authorList>
            <person name="Kobayashi Y."/>
            <person name="Shibata T."/>
            <person name="Hirakawa H."/>
            <person name="Shigenobu S."/>
            <person name="Nishiyama T."/>
            <person name="Yamada A."/>
            <person name="Hasebe M."/>
            <person name="Kawaguchi M."/>
        </authorList>
    </citation>
    <scope>NUCLEOTIDE SEQUENCE</scope>
    <source>
        <strain evidence="2">AT787</strain>
    </source>
</reference>
<evidence type="ECO:0000313" key="2">
    <source>
        <dbReference type="EMBL" id="GLB45383.1"/>
    </source>
</evidence>
<feature type="compositionally biased region" description="Low complexity" evidence="1">
    <location>
        <begin position="1"/>
        <end position="25"/>
    </location>
</feature>
<gene>
    <name evidence="2" type="ORF">LshimejAT787_2200460</name>
</gene>
<dbReference type="AlphaFoldDB" id="A0A9P3UU94"/>
<name>A0A9P3UU94_LYOSH</name>
<dbReference type="Proteomes" id="UP001063166">
    <property type="component" value="Unassembled WGS sequence"/>
</dbReference>
<keyword evidence="3" id="KW-1185">Reference proteome</keyword>
<sequence length="84" mass="9186">MYTSSSSNSNSPVPRRPVGSSPTSPIDVAQSAEHEYDAFAARTMYLSLTLSPTSATSTQTQNSQLAYKHVESGYYTIKSKYRIS</sequence>
<organism evidence="2 3">
    <name type="scientific">Lyophyllum shimeji</name>
    <name type="common">Hon-shimeji</name>
    <name type="synonym">Tricholoma shimeji</name>
    <dbReference type="NCBI Taxonomy" id="47721"/>
    <lineage>
        <taxon>Eukaryota</taxon>
        <taxon>Fungi</taxon>
        <taxon>Dikarya</taxon>
        <taxon>Basidiomycota</taxon>
        <taxon>Agaricomycotina</taxon>
        <taxon>Agaricomycetes</taxon>
        <taxon>Agaricomycetidae</taxon>
        <taxon>Agaricales</taxon>
        <taxon>Tricholomatineae</taxon>
        <taxon>Lyophyllaceae</taxon>
        <taxon>Lyophyllum</taxon>
    </lineage>
</organism>
<accession>A0A9P3UU94</accession>
<evidence type="ECO:0000256" key="1">
    <source>
        <dbReference type="SAM" id="MobiDB-lite"/>
    </source>
</evidence>
<dbReference type="EMBL" id="BRPK01000022">
    <property type="protein sequence ID" value="GLB45383.1"/>
    <property type="molecule type" value="Genomic_DNA"/>
</dbReference>
<comment type="caution">
    <text evidence="2">The sequence shown here is derived from an EMBL/GenBank/DDBJ whole genome shotgun (WGS) entry which is preliminary data.</text>
</comment>
<feature type="region of interest" description="Disordered" evidence="1">
    <location>
        <begin position="1"/>
        <end position="26"/>
    </location>
</feature>
<proteinExistence type="predicted"/>
<protein>
    <submittedName>
        <fullName evidence="2">Uncharacterized protein</fullName>
    </submittedName>
</protein>